<reference evidence="1 2" key="1">
    <citation type="submission" date="2023-10" db="EMBL/GenBank/DDBJ databases">
        <title>Genomes of two closely related lineages of the louse Polyplax serrata with different host specificities.</title>
        <authorList>
            <person name="Martinu J."/>
            <person name="Tarabai H."/>
            <person name="Stefka J."/>
            <person name="Hypsa V."/>
        </authorList>
    </citation>
    <scope>NUCLEOTIDE SEQUENCE [LARGE SCALE GENOMIC DNA]</scope>
    <source>
        <strain evidence="1">HR10_N</strain>
    </source>
</reference>
<dbReference type="EMBL" id="JAWJWE010000004">
    <property type="protein sequence ID" value="KAK6636241.1"/>
    <property type="molecule type" value="Genomic_DNA"/>
</dbReference>
<dbReference type="Proteomes" id="UP001372834">
    <property type="component" value="Unassembled WGS sequence"/>
</dbReference>
<comment type="caution">
    <text evidence="1">The sequence shown here is derived from an EMBL/GenBank/DDBJ whole genome shotgun (WGS) entry which is preliminary data.</text>
</comment>
<gene>
    <name evidence="1" type="ORF">RUM43_009899</name>
</gene>
<evidence type="ECO:0000313" key="2">
    <source>
        <dbReference type="Proteomes" id="UP001372834"/>
    </source>
</evidence>
<proteinExistence type="predicted"/>
<organism evidence="1 2">
    <name type="scientific">Polyplax serrata</name>
    <name type="common">Common mouse louse</name>
    <dbReference type="NCBI Taxonomy" id="468196"/>
    <lineage>
        <taxon>Eukaryota</taxon>
        <taxon>Metazoa</taxon>
        <taxon>Ecdysozoa</taxon>
        <taxon>Arthropoda</taxon>
        <taxon>Hexapoda</taxon>
        <taxon>Insecta</taxon>
        <taxon>Pterygota</taxon>
        <taxon>Neoptera</taxon>
        <taxon>Paraneoptera</taxon>
        <taxon>Psocodea</taxon>
        <taxon>Troctomorpha</taxon>
        <taxon>Phthiraptera</taxon>
        <taxon>Anoplura</taxon>
        <taxon>Polyplacidae</taxon>
        <taxon>Polyplax</taxon>
    </lineage>
</organism>
<protein>
    <submittedName>
        <fullName evidence="1">Uncharacterized protein</fullName>
    </submittedName>
</protein>
<accession>A0AAN8PV34</accession>
<dbReference type="AlphaFoldDB" id="A0AAN8PV34"/>
<evidence type="ECO:0000313" key="1">
    <source>
        <dbReference type="EMBL" id="KAK6636241.1"/>
    </source>
</evidence>
<name>A0AAN8PV34_POLSC</name>
<sequence length="72" mass="7783">MGVKQSKRSVDITETSTKGEIEGFGNEGKVEKIVDGVMEKVAANGHVENDLQIGIGTLMRLRVLLVFLPGEL</sequence>